<dbReference type="Proteomes" id="UP000005984">
    <property type="component" value="Unassembled WGS sequence"/>
</dbReference>
<reference evidence="2 3" key="1">
    <citation type="submission" date="2008-10" db="EMBL/GenBank/DDBJ databases">
        <authorList>
            <person name="Qin X."/>
            <person name="Bachman B."/>
            <person name="Battles P."/>
            <person name="Bell A."/>
            <person name="Bess C."/>
            <person name="Bickham C."/>
            <person name="Chaboub L."/>
            <person name="Chen D."/>
            <person name="Coyle M."/>
            <person name="Deiros D.R."/>
            <person name="Dinh H."/>
            <person name="Forbes L."/>
            <person name="Fowler G."/>
            <person name="Francisco L."/>
            <person name="Fu Q."/>
            <person name="Gubbala S."/>
            <person name="Hale W."/>
            <person name="Han Y."/>
            <person name="Hemphill L."/>
            <person name="Highlander S.K."/>
            <person name="Hirani K."/>
            <person name="Hogues M."/>
            <person name="Jackson L."/>
            <person name="Jakkamsetti A."/>
            <person name="Javaid M."/>
            <person name="Jiang H."/>
            <person name="Korchina V."/>
            <person name="Kovar C."/>
            <person name="Lara F."/>
            <person name="Lee S."/>
            <person name="Mata R."/>
            <person name="Mathew T."/>
            <person name="Moen C."/>
            <person name="Morales K."/>
            <person name="Munidasa M."/>
            <person name="Nazareth L."/>
            <person name="Ngo R."/>
            <person name="Nguyen L."/>
            <person name="Okwuonu G."/>
            <person name="Ongeri F."/>
            <person name="Patil S."/>
            <person name="Petrosino J."/>
            <person name="Pham C."/>
            <person name="Pham P."/>
            <person name="Pu L.-L."/>
            <person name="Puazo M."/>
            <person name="Raj R."/>
            <person name="Reid J."/>
            <person name="Rouhana J."/>
            <person name="Saada N."/>
            <person name="Shang Y."/>
            <person name="Simmons D."/>
            <person name="Thornton R."/>
            <person name="Warren J."/>
            <person name="Weissenberger G."/>
            <person name="Zhang J."/>
            <person name="Zhang L."/>
            <person name="Zhou C."/>
            <person name="Zhu D."/>
            <person name="Muzny D."/>
            <person name="Worley K."/>
            <person name="Gibbs R."/>
        </authorList>
    </citation>
    <scope>NUCLEOTIDE SEQUENCE [LARGE SCALE GENOMIC DNA]</scope>
    <source>
        <strain evidence="2 3">ATCC 51172</strain>
    </source>
</reference>
<gene>
    <name evidence="2" type="ORF">HMPREF0072_1892</name>
</gene>
<organism evidence="2 3">
    <name type="scientific">Anaerococcus lactolyticus ATCC 51172</name>
    <dbReference type="NCBI Taxonomy" id="525254"/>
    <lineage>
        <taxon>Bacteria</taxon>
        <taxon>Bacillati</taxon>
        <taxon>Bacillota</taxon>
        <taxon>Tissierellia</taxon>
        <taxon>Tissierellales</taxon>
        <taxon>Peptoniphilaceae</taxon>
        <taxon>Anaerococcus</taxon>
    </lineage>
</organism>
<proteinExistence type="predicted"/>
<dbReference type="STRING" id="525254.HMPREF0072_1892"/>
<name>C2BHS2_9FIRM</name>
<dbReference type="HOGENOM" id="CLU_3163959_0_0_9"/>
<evidence type="ECO:0000256" key="1">
    <source>
        <dbReference type="SAM" id="Phobius"/>
    </source>
</evidence>
<evidence type="ECO:0000313" key="2">
    <source>
        <dbReference type="EMBL" id="EEI85552.1"/>
    </source>
</evidence>
<dbReference type="AlphaFoldDB" id="C2BHS2"/>
<sequence>MLTYQVKETNNISNLTVMFYDRLLVLIISLILQLLNPMRYKNGDINT</sequence>
<keyword evidence="1" id="KW-0472">Membrane</keyword>
<feature type="transmembrane region" description="Helical" evidence="1">
    <location>
        <begin position="12"/>
        <end position="32"/>
    </location>
</feature>
<accession>C2BHS2</accession>
<protein>
    <submittedName>
        <fullName evidence="2">Uncharacterized protein</fullName>
    </submittedName>
</protein>
<keyword evidence="3" id="KW-1185">Reference proteome</keyword>
<keyword evidence="1" id="KW-1133">Transmembrane helix</keyword>
<keyword evidence="1" id="KW-0812">Transmembrane</keyword>
<dbReference type="EMBL" id="ABYO01000249">
    <property type="protein sequence ID" value="EEI85552.1"/>
    <property type="molecule type" value="Genomic_DNA"/>
</dbReference>
<evidence type="ECO:0000313" key="3">
    <source>
        <dbReference type="Proteomes" id="UP000005984"/>
    </source>
</evidence>
<comment type="caution">
    <text evidence="2">The sequence shown here is derived from an EMBL/GenBank/DDBJ whole genome shotgun (WGS) entry which is preliminary data.</text>
</comment>